<reference evidence="2 3" key="1">
    <citation type="submission" date="2023-01" db="EMBL/GenBank/DDBJ databases">
        <title>Minimal conservation of predation-associated metabolite biosynthetic gene clusters underscores biosynthetic potential of Myxococcota including descriptions for ten novel species: Archangium lansinium sp. nov., Myxococcus landrumus sp. nov., Nannocystis bai.</title>
        <authorList>
            <person name="Ahearne A."/>
            <person name="Stevens C."/>
            <person name="Dowd S."/>
        </authorList>
    </citation>
    <scope>NUCLEOTIDE SEQUENCE [LARGE SCALE GENOMIC DNA]</scope>
    <source>
        <strain evidence="2 3">WIWO2</strain>
    </source>
</reference>
<feature type="domain" description="Transglutaminase-like" evidence="1">
    <location>
        <begin position="180"/>
        <end position="244"/>
    </location>
</feature>
<accession>A0ABT5C145</accession>
<evidence type="ECO:0000313" key="3">
    <source>
        <dbReference type="Proteomes" id="UP001217485"/>
    </source>
</evidence>
<comment type="caution">
    <text evidence="2">The sequence shown here is derived from an EMBL/GenBank/DDBJ whole genome shotgun (WGS) entry which is preliminary data.</text>
</comment>
<dbReference type="RefSeq" id="WP_272097159.1">
    <property type="nucleotide sequence ID" value="NZ_JAQNDK010000002.1"/>
</dbReference>
<dbReference type="SMART" id="SM00460">
    <property type="entry name" value="TGc"/>
    <property type="match status" value="1"/>
</dbReference>
<dbReference type="EMBL" id="JAQNDK010000002">
    <property type="protein sequence ID" value="MDC0680130.1"/>
    <property type="molecule type" value="Genomic_DNA"/>
</dbReference>
<dbReference type="SUPFAM" id="SSF54001">
    <property type="entry name" value="Cysteine proteinases"/>
    <property type="match status" value="1"/>
</dbReference>
<protein>
    <submittedName>
        <fullName evidence="2">Transglutaminase family protein</fullName>
    </submittedName>
</protein>
<keyword evidence="3" id="KW-1185">Reference proteome</keyword>
<dbReference type="InterPro" id="IPR013589">
    <property type="entry name" value="Bac_transglu_N"/>
</dbReference>
<dbReference type="PANTHER" id="PTHR33490">
    <property type="entry name" value="BLR5614 PROTEIN-RELATED"/>
    <property type="match status" value="1"/>
</dbReference>
<dbReference type="Pfam" id="PF01841">
    <property type="entry name" value="Transglut_core"/>
    <property type="match status" value="1"/>
</dbReference>
<organism evidence="2 3">
    <name type="scientific">Sorangium atrum</name>
    <dbReference type="NCBI Taxonomy" id="2995308"/>
    <lineage>
        <taxon>Bacteria</taxon>
        <taxon>Pseudomonadati</taxon>
        <taxon>Myxococcota</taxon>
        <taxon>Polyangia</taxon>
        <taxon>Polyangiales</taxon>
        <taxon>Polyangiaceae</taxon>
        <taxon>Sorangium</taxon>
    </lineage>
</organism>
<proteinExistence type="predicted"/>
<dbReference type="Gene3D" id="3.10.620.30">
    <property type="match status" value="1"/>
</dbReference>
<dbReference type="InterPro" id="IPR038765">
    <property type="entry name" value="Papain-like_cys_pep_sf"/>
</dbReference>
<dbReference type="Proteomes" id="UP001217485">
    <property type="component" value="Unassembled WGS sequence"/>
</dbReference>
<gene>
    <name evidence="2" type="ORF">POL72_20485</name>
</gene>
<name>A0ABT5C145_9BACT</name>
<dbReference type="InterPro" id="IPR002931">
    <property type="entry name" value="Transglutaminase-like"/>
</dbReference>
<dbReference type="Pfam" id="PF08379">
    <property type="entry name" value="Bact_transglu_N"/>
    <property type="match status" value="1"/>
</dbReference>
<evidence type="ECO:0000259" key="1">
    <source>
        <dbReference type="SMART" id="SM00460"/>
    </source>
</evidence>
<dbReference type="PANTHER" id="PTHR33490:SF7">
    <property type="entry name" value="BLR2979 PROTEIN"/>
    <property type="match status" value="1"/>
</dbReference>
<evidence type="ECO:0000313" key="2">
    <source>
        <dbReference type="EMBL" id="MDC0680130.1"/>
    </source>
</evidence>
<sequence>MAARRYRVVHRSRYELGADGAVACRLEAHLTPRALPHQAVEFHQLVVRPPPRSRRVEEDAFGNRRARIDICGSFGAIDVTALSVVRLCEEAAGGADDLGDDWRAVAARTAAAAAEDPALRALVEGTARAPRSGAMADYARGSFREGLPLGGALEGLVDQIRRDFTFTPGVTTADTGIAVFCELRRGVCQDFAHLAVACLRSMGLAARYASGYVTGSASAPARASHAWASVWLPSGGWHDLDPTLGRLGAPGHIVLGYGRDYDDVAPLRGTAEGARGVRLRTEIVVAPQGNE</sequence>